<dbReference type="OrthoDB" id="2342176at2759"/>
<dbReference type="Gene3D" id="2.70.50.70">
    <property type="match status" value="1"/>
</dbReference>
<gene>
    <name evidence="3" type="ORF">BDU57DRAFT_554248</name>
</gene>
<evidence type="ECO:0000313" key="3">
    <source>
        <dbReference type="EMBL" id="KAF1918843.1"/>
    </source>
</evidence>
<feature type="compositionally biased region" description="Polar residues" evidence="1">
    <location>
        <begin position="322"/>
        <end position="334"/>
    </location>
</feature>
<dbReference type="AlphaFoldDB" id="A0A6A5QTR3"/>
<name>A0A6A5QTR3_AMPQU</name>
<feature type="compositionally biased region" description="Low complexity" evidence="1">
    <location>
        <begin position="282"/>
        <end position="299"/>
    </location>
</feature>
<dbReference type="EMBL" id="ML979133">
    <property type="protein sequence ID" value="KAF1918843.1"/>
    <property type="molecule type" value="Genomic_DNA"/>
</dbReference>
<keyword evidence="4" id="KW-1185">Reference proteome</keyword>
<evidence type="ECO:0000256" key="2">
    <source>
        <dbReference type="SAM" id="SignalP"/>
    </source>
</evidence>
<evidence type="ECO:0000256" key="1">
    <source>
        <dbReference type="SAM" id="MobiDB-lite"/>
    </source>
</evidence>
<dbReference type="PANTHER" id="PTHR36182">
    <property type="entry name" value="PROTEIN, PUTATIVE (AFU_ORTHOLOGUE AFUA_6G10930)-RELATED"/>
    <property type="match status" value="1"/>
</dbReference>
<keyword evidence="2" id="KW-0732">Signal</keyword>
<accession>A0A6A5QTR3</accession>
<dbReference type="Proteomes" id="UP000800096">
    <property type="component" value="Unassembled WGS sequence"/>
</dbReference>
<protein>
    <recommendedName>
        <fullName evidence="5">Chitin-binding type-4 domain-containing protein</fullName>
    </recommendedName>
</protein>
<organism evidence="3 4">
    <name type="scientific">Ampelomyces quisqualis</name>
    <name type="common">Powdery mildew agent</name>
    <dbReference type="NCBI Taxonomy" id="50730"/>
    <lineage>
        <taxon>Eukaryota</taxon>
        <taxon>Fungi</taxon>
        <taxon>Dikarya</taxon>
        <taxon>Ascomycota</taxon>
        <taxon>Pezizomycotina</taxon>
        <taxon>Dothideomycetes</taxon>
        <taxon>Pleosporomycetidae</taxon>
        <taxon>Pleosporales</taxon>
        <taxon>Pleosporineae</taxon>
        <taxon>Phaeosphaeriaceae</taxon>
        <taxon>Ampelomyces</taxon>
    </lineage>
</organism>
<evidence type="ECO:0000313" key="4">
    <source>
        <dbReference type="Proteomes" id="UP000800096"/>
    </source>
</evidence>
<feature type="chain" id="PRO_5025599861" description="Chitin-binding type-4 domain-containing protein" evidence="2">
    <location>
        <begin position="18"/>
        <end position="396"/>
    </location>
</feature>
<feature type="signal peptide" evidence="2">
    <location>
        <begin position="1"/>
        <end position="17"/>
    </location>
</feature>
<feature type="region of interest" description="Disordered" evidence="1">
    <location>
        <begin position="234"/>
        <end position="334"/>
    </location>
</feature>
<reference evidence="3" key="1">
    <citation type="journal article" date="2020" name="Stud. Mycol.">
        <title>101 Dothideomycetes genomes: a test case for predicting lifestyles and emergence of pathogens.</title>
        <authorList>
            <person name="Haridas S."/>
            <person name="Albert R."/>
            <person name="Binder M."/>
            <person name="Bloem J."/>
            <person name="Labutti K."/>
            <person name="Salamov A."/>
            <person name="Andreopoulos B."/>
            <person name="Baker S."/>
            <person name="Barry K."/>
            <person name="Bills G."/>
            <person name="Bluhm B."/>
            <person name="Cannon C."/>
            <person name="Castanera R."/>
            <person name="Culley D."/>
            <person name="Daum C."/>
            <person name="Ezra D."/>
            <person name="Gonzalez J."/>
            <person name="Henrissat B."/>
            <person name="Kuo A."/>
            <person name="Liang C."/>
            <person name="Lipzen A."/>
            <person name="Lutzoni F."/>
            <person name="Magnuson J."/>
            <person name="Mondo S."/>
            <person name="Nolan M."/>
            <person name="Ohm R."/>
            <person name="Pangilinan J."/>
            <person name="Park H.-J."/>
            <person name="Ramirez L."/>
            <person name="Alfaro M."/>
            <person name="Sun H."/>
            <person name="Tritt A."/>
            <person name="Yoshinaga Y."/>
            <person name="Zwiers L.-H."/>
            <person name="Turgeon B."/>
            <person name="Goodwin S."/>
            <person name="Spatafora J."/>
            <person name="Crous P."/>
            <person name="Grigoriev I."/>
        </authorList>
    </citation>
    <scope>NUCLEOTIDE SEQUENCE</scope>
    <source>
        <strain evidence="3">HMLAC05119</strain>
    </source>
</reference>
<dbReference type="PANTHER" id="PTHR36182:SF2">
    <property type="entry name" value="LYTIC POLYSACCHARIDE MONOOXYGENASE"/>
    <property type="match status" value="1"/>
</dbReference>
<proteinExistence type="predicted"/>
<feature type="compositionally biased region" description="Low complexity" evidence="1">
    <location>
        <begin position="240"/>
        <end position="269"/>
    </location>
</feature>
<evidence type="ECO:0008006" key="5">
    <source>
        <dbReference type="Google" id="ProtNLM"/>
    </source>
</evidence>
<sequence length="396" mass="40621">MFSKIIAAWALAASASAHMIMTNPIPFTSSGQDKGPIDLAGYPCKKQMGFAFSEDANKWIAGEKQVITFDGTATHGGGSAQISLTTDTEPTEKSQFKVIHSFIGNFPTDRPGNLMGADADKKPGQYPFTVPNVNGTFTVAVSWINKVGNREFYMMCAHVTISSGTSSDSTASAQQNLADLPDMFVANLPADECSTKEGEDFQYPNPGQSVTIGKSVNLGSTLTGSGCAKQNAMGAGAGSIGSPSAGTPSTPSQGTPSTPSQSTPSIPSGVQSPAGPNPTSNPGGAFAPGASATPATPSSVAQPVAPAKGLTAPVANSPPATPQQLSNTTPSNGQCIPCTQEGAKVCMDERTYGLCNHGCAIPQPMAPGATCTSTKKRHIHFPRAHLHRSLSAAHLI</sequence>